<feature type="compositionally biased region" description="Low complexity" evidence="1">
    <location>
        <begin position="239"/>
        <end position="249"/>
    </location>
</feature>
<reference evidence="3" key="1">
    <citation type="submission" date="2020-07" db="EMBL/GenBank/DDBJ databases">
        <title>Multicomponent nature underlies the extraordinary mechanical properties of spider dragline silk.</title>
        <authorList>
            <person name="Kono N."/>
            <person name="Nakamura H."/>
            <person name="Mori M."/>
            <person name="Yoshida Y."/>
            <person name="Ohtoshi R."/>
            <person name="Malay A.D."/>
            <person name="Moran D.A.P."/>
            <person name="Tomita M."/>
            <person name="Numata K."/>
            <person name="Arakawa K."/>
        </authorList>
    </citation>
    <scope>NUCLEOTIDE SEQUENCE</scope>
</reference>
<sequence length="588" mass="64153">MSLTTNVSPEMNKSLKSFPISDSLSTPLPDPEMNMKIFIIPAIIVVIIQLSEGVPLRLQKRAAFYIANETACVVDNTVYNSGDPIPTDDPCEACKCRPPGFACVLKECETKPGCRAVRREGHCCPEYVCDSDNSSTPEYAFSTEKAYSFEDTTVNPQNPETTHYSEVPEKTSTLEVKTENDKESSESVIPAILDASVLFSSNEDQFSDSNIDTTKKDITTESILKPGANDDVSLEAESSEYSSSESQTESVTDLLKTVFEIVNDEEKHKEPISSSESSPVELSVDQSTSATPNANAELFPTVIPTTKDEVKTDHTADLTTISNAPEILDKDDDLDAKANELVKKFRSLENITSEDETQSTTTEGKEDTHSDKSKDPEVNDNVEITKLSEHSETSVVTEKATTPSVISVSSEENFKKDTESNDHASTEPTVKPEKLYYNSETKEISISVETVTPAVHVKEPTNSDKDVEETTTPASKDAEQLLFKALNDVGELGGKQETTKKSEETVTNQETVKASDPSTIKVADEVPTSPSSVSSETDKTVEKAELYGAEDDKSVSITEAHKVTEVEKGTTVTVPEVSSEKVEEPIKE</sequence>
<protein>
    <recommendedName>
        <fullName evidence="2">VWFC domain-containing protein</fullName>
    </recommendedName>
</protein>
<name>A0A8X6LSJ2_TRICU</name>
<evidence type="ECO:0000313" key="3">
    <source>
        <dbReference type="EMBL" id="GFR19087.1"/>
    </source>
</evidence>
<evidence type="ECO:0000256" key="1">
    <source>
        <dbReference type="SAM" id="MobiDB-lite"/>
    </source>
</evidence>
<feature type="compositionally biased region" description="Basic and acidic residues" evidence="1">
    <location>
        <begin position="363"/>
        <end position="377"/>
    </location>
</feature>
<dbReference type="InterPro" id="IPR001007">
    <property type="entry name" value="VWF_dom"/>
</dbReference>
<dbReference type="Proteomes" id="UP000887116">
    <property type="component" value="Unassembled WGS sequence"/>
</dbReference>
<feature type="compositionally biased region" description="Basic and acidic residues" evidence="1">
    <location>
        <begin position="578"/>
        <end position="588"/>
    </location>
</feature>
<feature type="compositionally biased region" description="Polar residues" evidence="1">
    <location>
        <begin position="505"/>
        <end position="518"/>
    </location>
</feature>
<dbReference type="AlphaFoldDB" id="A0A8X6LSJ2"/>
<dbReference type="PROSITE" id="PS50184">
    <property type="entry name" value="VWFC_2"/>
    <property type="match status" value="1"/>
</dbReference>
<dbReference type="EMBL" id="BMAO01007868">
    <property type="protein sequence ID" value="GFR19087.1"/>
    <property type="molecule type" value="Genomic_DNA"/>
</dbReference>
<dbReference type="OrthoDB" id="6236007at2759"/>
<feature type="domain" description="VWFC" evidence="2">
    <location>
        <begin position="70"/>
        <end position="130"/>
    </location>
</feature>
<feature type="compositionally biased region" description="Basic and acidic residues" evidence="1">
    <location>
        <begin position="412"/>
        <end position="434"/>
    </location>
</feature>
<feature type="compositionally biased region" description="Polar residues" evidence="1">
    <location>
        <begin position="393"/>
        <end position="411"/>
    </location>
</feature>
<feature type="region of interest" description="Disordered" evidence="1">
    <location>
        <begin position="490"/>
        <end position="540"/>
    </location>
</feature>
<feature type="region of interest" description="Disordered" evidence="1">
    <location>
        <begin position="453"/>
        <end position="478"/>
    </location>
</feature>
<dbReference type="SUPFAM" id="SSF57603">
    <property type="entry name" value="FnI-like domain"/>
    <property type="match status" value="1"/>
</dbReference>
<feature type="compositionally biased region" description="Low complexity" evidence="1">
    <location>
        <begin position="272"/>
        <end position="284"/>
    </location>
</feature>
<evidence type="ECO:0000259" key="2">
    <source>
        <dbReference type="PROSITE" id="PS50184"/>
    </source>
</evidence>
<feature type="region of interest" description="Disordered" evidence="1">
    <location>
        <begin position="222"/>
        <end position="249"/>
    </location>
</feature>
<organism evidence="3 4">
    <name type="scientific">Trichonephila clavata</name>
    <name type="common">Joro spider</name>
    <name type="synonym">Nephila clavata</name>
    <dbReference type="NCBI Taxonomy" id="2740835"/>
    <lineage>
        <taxon>Eukaryota</taxon>
        <taxon>Metazoa</taxon>
        <taxon>Ecdysozoa</taxon>
        <taxon>Arthropoda</taxon>
        <taxon>Chelicerata</taxon>
        <taxon>Arachnida</taxon>
        <taxon>Araneae</taxon>
        <taxon>Araneomorphae</taxon>
        <taxon>Entelegynae</taxon>
        <taxon>Araneoidea</taxon>
        <taxon>Nephilidae</taxon>
        <taxon>Trichonephila</taxon>
    </lineage>
</organism>
<feature type="region of interest" description="Disordered" evidence="1">
    <location>
        <begin position="266"/>
        <end position="296"/>
    </location>
</feature>
<comment type="caution">
    <text evidence="3">The sequence shown here is derived from an EMBL/GenBank/DDBJ whole genome shotgun (WGS) entry which is preliminary data.</text>
</comment>
<gene>
    <name evidence="3" type="primary">NCL1_24636</name>
    <name evidence="3" type="ORF">TNCT_12462</name>
</gene>
<feature type="compositionally biased region" description="Basic and acidic residues" evidence="1">
    <location>
        <begin position="456"/>
        <end position="465"/>
    </location>
</feature>
<feature type="region of interest" description="Disordered" evidence="1">
    <location>
        <begin position="568"/>
        <end position="588"/>
    </location>
</feature>
<proteinExistence type="predicted"/>
<feature type="region of interest" description="Disordered" evidence="1">
    <location>
        <begin position="344"/>
        <end position="436"/>
    </location>
</feature>
<keyword evidence="4" id="KW-1185">Reference proteome</keyword>
<evidence type="ECO:0000313" key="4">
    <source>
        <dbReference type="Proteomes" id="UP000887116"/>
    </source>
</evidence>
<feature type="compositionally biased region" description="Polar residues" evidence="1">
    <location>
        <begin position="285"/>
        <end position="294"/>
    </location>
</feature>
<accession>A0A8X6LSJ2</accession>
<feature type="compositionally biased region" description="Low complexity" evidence="1">
    <location>
        <begin position="525"/>
        <end position="535"/>
    </location>
</feature>